<evidence type="ECO:0000256" key="1">
    <source>
        <dbReference type="SAM" id="MobiDB-lite"/>
    </source>
</evidence>
<sequence length="85" mass="9445">MPLPPNSDKARSRSSAGRKKRDIANNNGATHHSDRSAVATNLLLSDQYLSEILSEKVSTHRGRRRGRVGVWRPHLQSICESPDSI</sequence>
<feature type="non-terminal residue" evidence="2">
    <location>
        <position position="1"/>
    </location>
</feature>
<protein>
    <submittedName>
        <fullName evidence="2">Uncharacterized protein</fullName>
    </submittedName>
</protein>
<dbReference type="Pfam" id="PF14009">
    <property type="entry name" value="PADRE"/>
    <property type="match status" value="1"/>
</dbReference>
<dbReference type="Proteomes" id="UP000685013">
    <property type="component" value="Chromosome 18"/>
</dbReference>
<reference evidence="2 3" key="1">
    <citation type="journal article" date="2021" name="Hortic Res">
        <title>The domestication of Cucurbita argyrosperma as revealed by the genome of its wild relative.</title>
        <authorList>
            <person name="Barrera-Redondo J."/>
            <person name="Sanchez-de la Vega G."/>
            <person name="Aguirre-Liguori J.A."/>
            <person name="Castellanos-Morales G."/>
            <person name="Gutierrez-Guerrero Y.T."/>
            <person name="Aguirre-Dugua X."/>
            <person name="Aguirre-Planter E."/>
            <person name="Tenaillon M.I."/>
            <person name="Lira-Saade R."/>
            <person name="Eguiarte L.E."/>
        </authorList>
    </citation>
    <scope>NUCLEOTIDE SEQUENCE [LARGE SCALE GENOMIC DNA]</scope>
    <source>
        <strain evidence="2">JBR-2021</strain>
    </source>
</reference>
<dbReference type="EMBL" id="JAGKQH010000018">
    <property type="protein sequence ID" value="KAG6573309.1"/>
    <property type="molecule type" value="Genomic_DNA"/>
</dbReference>
<evidence type="ECO:0000313" key="2">
    <source>
        <dbReference type="EMBL" id="KAG6573309.1"/>
    </source>
</evidence>
<accession>A0AAV6M1F3</accession>
<comment type="caution">
    <text evidence="2">The sequence shown here is derived from an EMBL/GenBank/DDBJ whole genome shotgun (WGS) entry which is preliminary data.</text>
</comment>
<keyword evidence="3" id="KW-1185">Reference proteome</keyword>
<dbReference type="AlphaFoldDB" id="A0AAV6M1F3"/>
<feature type="region of interest" description="Disordered" evidence="1">
    <location>
        <begin position="1"/>
        <end position="36"/>
    </location>
</feature>
<name>A0AAV6M1F3_9ROSI</name>
<gene>
    <name evidence="2" type="ORF">SDJN03_27196</name>
</gene>
<organism evidence="2 3">
    <name type="scientific">Cucurbita argyrosperma subsp. sororia</name>
    <dbReference type="NCBI Taxonomy" id="37648"/>
    <lineage>
        <taxon>Eukaryota</taxon>
        <taxon>Viridiplantae</taxon>
        <taxon>Streptophyta</taxon>
        <taxon>Embryophyta</taxon>
        <taxon>Tracheophyta</taxon>
        <taxon>Spermatophyta</taxon>
        <taxon>Magnoliopsida</taxon>
        <taxon>eudicotyledons</taxon>
        <taxon>Gunneridae</taxon>
        <taxon>Pentapetalae</taxon>
        <taxon>rosids</taxon>
        <taxon>fabids</taxon>
        <taxon>Cucurbitales</taxon>
        <taxon>Cucurbitaceae</taxon>
        <taxon>Cucurbiteae</taxon>
        <taxon>Cucurbita</taxon>
    </lineage>
</organism>
<proteinExistence type="predicted"/>
<dbReference type="InterPro" id="IPR025322">
    <property type="entry name" value="PADRE_dom"/>
</dbReference>
<evidence type="ECO:0000313" key="3">
    <source>
        <dbReference type="Proteomes" id="UP000685013"/>
    </source>
</evidence>